<accession>A0A0E9RKE2</accession>
<dbReference type="EMBL" id="GBXM01079320">
    <property type="protein sequence ID" value="JAH29257.1"/>
    <property type="molecule type" value="Transcribed_RNA"/>
</dbReference>
<reference evidence="1" key="2">
    <citation type="journal article" date="2015" name="Fish Shellfish Immunol.">
        <title>Early steps in the European eel (Anguilla anguilla)-Vibrio vulnificus interaction in the gills: Role of the RtxA13 toxin.</title>
        <authorList>
            <person name="Callol A."/>
            <person name="Pajuelo D."/>
            <person name="Ebbesson L."/>
            <person name="Teles M."/>
            <person name="MacKenzie S."/>
            <person name="Amaro C."/>
        </authorList>
    </citation>
    <scope>NUCLEOTIDE SEQUENCE</scope>
</reference>
<proteinExistence type="predicted"/>
<protein>
    <submittedName>
        <fullName evidence="1">Uncharacterized protein</fullName>
    </submittedName>
</protein>
<evidence type="ECO:0000313" key="1">
    <source>
        <dbReference type="EMBL" id="JAH29257.1"/>
    </source>
</evidence>
<sequence>MSFLHIRRRPRQAQ</sequence>
<name>A0A0E9RKE2_ANGAN</name>
<organism evidence="1">
    <name type="scientific">Anguilla anguilla</name>
    <name type="common">European freshwater eel</name>
    <name type="synonym">Muraena anguilla</name>
    <dbReference type="NCBI Taxonomy" id="7936"/>
    <lineage>
        <taxon>Eukaryota</taxon>
        <taxon>Metazoa</taxon>
        <taxon>Chordata</taxon>
        <taxon>Craniata</taxon>
        <taxon>Vertebrata</taxon>
        <taxon>Euteleostomi</taxon>
        <taxon>Actinopterygii</taxon>
        <taxon>Neopterygii</taxon>
        <taxon>Teleostei</taxon>
        <taxon>Anguilliformes</taxon>
        <taxon>Anguillidae</taxon>
        <taxon>Anguilla</taxon>
    </lineage>
</organism>
<reference evidence="1" key="1">
    <citation type="submission" date="2014-11" db="EMBL/GenBank/DDBJ databases">
        <authorList>
            <person name="Amaro Gonzalez C."/>
        </authorList>
    </citation>
    <scope>NUCLEOTIDE SEQUENCE</scope>
</reference>